<evidence type="ECO:0000256" key="6">
    <source>
        <dbReference type="SAM" id="Coils"/>
    </source>
</evidence>
<proteinExistence type="inferred from homology"/>
<gene>
    <name evidence="9" type="primary">LOC104783665</name>
</gene>
<evidence type="ECO:0000256" key="4">
    <source>
        <dbReference type="ARBA" id="ARBA00022989"/>
    </source>
</evidence>
<evidence type="ECO:0000256" key="3">
    <source>
        <dbReference type="ARBA" id="ARBA00022692"/>
    </source>
</evidence>
<feature type="transmembrane region" description="Helical" evidence="7">
    <location>
        <begin position="223"/>
        <end position="244"/>
    </location>
</feature>
<evidence type="ECO:0000256" key="2">
    <source>
        <dbReference type="ARBA" id="ARBA00009074"/>
    </source>
</evidence>
<dbReference type="Pfam" id="PF05055">
    <property type="entry name" value="DUF677"/>
    <property type="match status" value="1"/>
</dbReference>
<reference evidence="8" key="1">
    <citation type="journal article" date="2014" name="Nat. Commun.">
        <title>The emerging biofuel crop Camelina sativa retains a highly undifferentiated hexaploid genome structure.</title>
        <authorList>
            <person name="Kagale S."/>
            <person name="Koh C."/>
            <person name="Nixon J."/>
            <person name="Bollina V."/>
            <person name="Clarke W.E."/>
            <person name="Tuteja R."/>
            <person name="Spillane C."/>
            <person name="Robinson S.J."/>
            <person name="Links M.G."/>
            <person name="Clarke C."/>
            <person name="Higgins E.E."/>
            <person name="Huebert T."/>
            <person name="Sharpe A.G."/>
            <person name="Parkin I.A."/>
        </authorList>
    </citation>
    <scope>NUCLEOTIDE SEQUENCE [LARGE SCALE GENOMIC DNA]</scope>
    <source>
        <strain evidence="8">cv. DH55</strain>
    </source>
</reference>
<comment type="similarity">
    <text evidence="2">Belongs to the UPF0496 family.</text>
</comment>
<reference evidence="9" key="2">
    <citation type="submission" date="2025-08" db="UniProtKB">
        <authorList>
            <consortium name="RefSeq"/>
        </authorList>
    </citation>
    <scope>IDENTIFICATION</scope>
    <source>
        <tissue evidence="9">Leaf</tissue>
    </source>
</reference>
<protein>
    <submittedName>
        <fullName evidence="9">UPF0496 protein At3g28270-like</fullName>
    </submittedName>
</protein>
<feature type="coiled-coil region" evidence="6">
    <location>
        <begin position="268"/>
        <end position="295"/>
    </location>
</feature>
<keyword evidence="4 7" id="KW-1133">Transmembrane helix</keyword>
<dbReference type="PANTHER" id="PTHR31113">
    <property type="entry name" value="UPF0496 PROTEIN 3-RELATED"/>
    <property type="match status" value="1"/>
</dbReference>
<feature type="coiled-coil region" evidence="6">
    <location>
        <begin position="179"/>
        <end position="217"/>
    </location>
</feature>
<keyword evidence="3 7" id="KW-0812">Transmembrane</keyword>
<evidence type="ECO:0000256" key="5">
    <source>
        <dbReference type="ARBA" id="ARBA00023136"/>
    </source>
</evidence>
<feature type="transmembrane region" description="Helical" evidence="7">
    <location>
        <begin position="250"/>
        <end position="271"/>
    </location>
</feature>
<dbReference type="GeneID" id="104783665"/>
<sequence length="358" mass="39824">MALSEETMSNYSENMSDYKSACEDHPALKAFDSSLQQRTIKAIDSLTTTVAETGTGYMSQHEIHMEVSKNLLEVTQDVANFILESEDNVWESEALKSLVKAYFENTVKILQIFDNIIDCVEKAEMGRLYIQEAVAQFDKESAVKNVGGKQKRYENILKELKKFKAMGDPFGGQVLTTQVKLIQKQQESLLQEVSEAKKNLDEEIKELAEECANAEKWKTLSSVIIGAVGVLVFIGSIALMLTGVGAPVGIALAIVVPPVLVSVWGGVYLHLNDRMNALNRQMEALKKLKEKMSSVEIGAERDEVDTQLALYSIRDKVKTLTEKLKEVGETVANHSKLILEARFHVLKKINGSGKYHHG</sequence>
<keyword evidence="8" id="KW-1185">Reference proteome</keyword>
<evidence type="ECO:0000256" key="1">
    <source>
        <dbReference type="ARBA" id="ARBA00004141"/>
    </source>
</evidence>
<comment type="subcellular location">
    <subcellularLocation>
        <location evidence="1">Membrane</location>
        <topology evidence="1">Multi-pass membrane protein</topology>
    </subcellularLocation>
</comment>
<name>A0ABM0YWW0_CAMSA</name>
<keyword evidence="5 7" id="KW-0472">Membrane</keyword>
<accession>A0ABM0YWW0</accession>
<evidence type="ECO:0000313" key="8">
    <source>
        <dbReference type="Proteomes" id="UP000694864"/>
    </source>
</evidence>
<keyword evidence="6" id="KW-0175">Coiled coil</keyword>
<organism evidence="8 9">
    <name type="scientific">Camelina sativa</name>
    <name type="common">False flax</name>
    <name type="synonym">Myagrum sativum</name>
    <dbReference type="NCBI Taxonomy" id="90675"/>
    <lineage>
        <taxon>Eukaryota</taxon>
        <taxon>Viridiplantae</taxon>
        <taxon>Streptophyta</taxon>
        <taxon>Embryophyta</taxon>
        <taxon>Tracheophyta</taxon>
        <taxon>Spermatophyta</taxon>
        <taxon>Magnoliopsida</taxon>
        <taxon>eudicotyledons</taxon>
        <taxon>Gunneridae</taxon>
        <taxon>Pentapetalae</taxon>
        <taxon>rosids</taxon>
        <taxon>malvids</taxon>
        <taxon>Brassicales</taxon>
        <taxon>Brassicaceae</taxon>
        <taxon>Camelineae</taxon>
        <taxon>Camelina</taxon>
    </lineage>
</organism>
<dbReference type="PANTHER" id="PTHR31113:SF13">
    <property type="entry name" value="(RAPE) HYPOTHETICAL PROTEIN"/>
    <property type="match status" value="1"/>
</dbReference>
<dbReference type="InterPro" id="IPR007749">
    <property type="entry name" value="DUF677"/>
</dbReference>
<evidence type="ECO:0000313" key="9">
    <source>
        <dbReference type="RefSeq" id="XP_010507094.1"/>
    </source>
</evidence>
<evidence type="ECO:0000256" key="7">
    <source>
        <dbReference type="SAM" id="Phobius"/>
    </source>
</evidence>
<dbReference type="RefSeq" id="XP_010507094.1">
    <property type="nucleotide sequence ID" value="XM_010508792.1"/>
</dbReference>
<dbReference type="Proteomes" id="UP000694864">
    <property type="component" value="Chromosome 4"/>
</dbReference>